<feature type="compositionally biased region" description="Basic and acidic residues" evidence="1">
    <location>
        <begin position="467"/>
        <end position="486"/>
    </location>
</feature>
<reference evidence="4" key="1">
    <citation type="submission" date="2022-01" db="EMBL/GenBank/DDBJ databases">
        <title>Genome Sequence Resource for Two Populations of Ditylenchus destructor, the Migratory Endoparasitic Phytonematode.</title>
        <authorList>
            <person name="Zhang H."/>
            <person name="Lin R."/>
            <person name="Xie B."/>
        </authorList>
    </citation>
    <scope>NUCLEOTIDE SEQUENCE</scope>
    <source>
        <strain evidence="4">BazhouSP</strain>
    </source>
</reference>
<dbReference type="SUPFAM" id="SSF56219">
    <property type="entry name" value="DNase I-like"/>
    <property type="match status" value="1"/>
</dbReference>
<feature type="region of interest" description="Disordered" evidence="1">
    <location>
        <begin position="467"/>
        <end position="493"/>
    </location>
</feature>
<organism evidence="4 5">
    <name type="scientific">Ditylenchus destructor</name>
    <dbReference type="NCBI Taxonomy" id="166010"/>
    <lineage>
        <taxon>Eukaryota</taxon>
        <taxon>Metazoa</taxon>
        <taxon>Ecdysozoa</taxon>
        <taxon>Nematoda</taxon>
        <taxon>Chromadorea</taxon>
        <taxon>Rhabditida</taxon>
        <taxon>Tylenchina</taxon>
        <taxon>Tylenchomorpha</taxon>
        <taxon>Sphaerularioidea</taxon>
        <taxon>Anguinidae</taxon>
        <taxon>Anguininae</taxon>
        <taxon>Ditylenchus</taxon>
    </lineage>
</organism>
<dbReference type="InterPro" id="IPR036691">
    <property type="entry name" value="Endo/exonu/phosph_ase_sf"/>
</dbReference>
<evidence type="ECO:0000256" key="2">
    <source>
        <dbReference type="SAM" id="SignalP"/>
    </source>
</evidence>
<sequence>MIGKIILTFLVIQFCICNDEREKPTPRSKLLKAVRNLQNIKQLESVLAPPHNRPTRSRKIGVFVTTFNTNAKIPEKKEMKLWLNLEEKKEKELEGMMPDLVVIGLQEIVQLGPGRATRDAFQAMINVQPGKVDKWLNILSEELNQHNYVRMRLVPMFGLLLVLYHRRKFSDNAGSSAPVDDDTVSVTEMRTANVKTGKGDILRNKGAVGISLLLNNSMRVCFVNAHLSHGEGAANLRLRNDNFNTILKRMTFAAKRDWFKRMSNRVGIDTKPFKILQHDLVIWMGDLNFRLNYENSPLVREQVVAWSIGNIYEEYKVLMDYDQLRSQLTPKLEEQNPKQKTEEKSKLKDRLIGGLKHGLNWLKVKSKQTPTAFEGFQEDDITFAPTYKFDTNTEEDKYDTSEKKRWPAWTDRILHWTPYHGSNPPPQTFELEQKSYESVREIRISDHRIVRAAFLIKPIILPIRKESKKLQKKKDPDNERNTERQETPAVQFEQHAEVHNYLGVEFGDHFGAGLGE</sequence>
<dbReference type="PANTHER" id="PTHR11200:SF275">
    <property type="entry name" value="LD06095P"/>
    <property type="match status" value="1"/>
</dbReference>
<dbReference type="GO" id="GO:0046856">
    <property type="term" value="P:phosphatidylinositol dephosphorylation"/>
    <property type="evidence" value="ECO:0007669"/>
    <property type="project" value="InterPro"/>
</dbReference>
<keyword evidence="5" id="KW-1185">Reference proteome</keyword>
<name>A0AAD4R1F5_9BILA</name>
<proteinExistence type="predicted"/>
<dbReference type="EMBL" id="JAKKPZ010000079">
    <property type="protein sequence ID" value="KAI1703659.1"/>
    <property type="molecule type" value="Genomic_DNA"/>
</dbReference>
<dbReference type="GO" id="GO:0004439">
    <property type="term" value="F:phosphatidylinositol-4,5-bisphosphate 5-phosphatase activity"/>
    <property type="evidence" value="ECO:0007669"/>
    <property type="project" value="TreeGrafter"/>
</dbReference>
<comment type="caution">
    <text evidence="4">The sequence shown here is derived from an EMBL/GenBank/DDBJ whole genome shotgun (WGS) entry which is preliminary data.</text>
</comment>
<dbReference type="InterPro" id="IPR046985">
    <property type="entry name" value="IP5"/>
</dbReference>
<dbReference type="Proteomes" id="UP001201812">
    <property type="component" value="Unassembled WGS sequence"/>
</dbReference>
<accession>A0AAD4R1F5</accession>
<evidence type="ECO:0000313" key="4">
    <source>
        <dbReference type="EMBL" id="KAI1703659.1"/>
    </source>
</evidence>
<evidence type="ECO:0000256" key="1">
    <source>
        <dbReference type="SAM" id="MobiDB-lite"/>
    </source>
</evidence>
<dbReference type="InterPro" id="IPR000300">
    <property type="entry name" value="IPPc"/>
</dbReference>
<feature type="signal peptide" evidence="2">
    <location>
        <begin position="1"/>
        <end position="17"/>
    </location>
</feature>
<dbReference type="SMART" id="SM00128">
    <property type="entry name" value="IPPc"/>
    <property type="match status" value="1"/>
</dbReference>
<dbReference type="Pfam" id="PF22669">
    <property type="entry name" value="Exo_endo_phos2"/>
    <property type="match status" value="2"/>
</dbReference>
<evidence type="ECO:0000259" key="3">
    <source>
        <dbReference type="SMART" id="SM00128"/>
    </source>
</evidence>
<gene>
    <name evidence="4" type="ORF">DdX_14798</name>
</gene>
<feature type="domain" description="Inositol polyphosphate-related phosphatase" evidence="3">
    <location>
        <begin position="58"/>
        <end position="462"/>
    </location>
</feature>
<evidence type="ECO:0000313" key="5">
    <source>
        <dbReference type="Proteomes" id="UP001201812"/>
    </source>
</evidence>
<dbReference type="Gene3D" id="3.60.10.10">
    <property type="entry name" value="Endonuclease/exonuclease/phosphatase"/>
    <property type="match status" value="1"/>
</dbReference>
<dbReference type="PANTHER" id="PTHR11200">
    <property type="entry name" value="INOSITOL 5-PHOSPHATASE"/>
    <property type="match status" value="1"/>
</dbReference>
<protein>
    <submittedName>
        <fullName evidence="4">Polyphosphatidylinositol phosphatase INP52</fullName>
    </submittedName>
</protein>
<dbReference type="AlphaFoldDB" id="A0AAD4R1F5"/>
<feature type="chain" id="PRO_5042199748" evidence="2">
    <location>
        <begin position="18"/>
        <end position="516"/>
    </location>
</feature>
<keyword evidence="2" id="KW-0732">Signal</keyword>